<feature type="chain" id="PRO_5004067232" description="Macrofage activating glyco protein" evidence="2">
    <location>
        <begin position="21"/>
        <end position="336"/>
    </location>
</feature>
<evidence type="ECO:0000256" key="2">
    <source>
        <dbReference type="SAM" id="SignalP"/>
    </source>
</evidence>
<organism evidence="3 4">
    <name type="scientific">Dacryopinax primogenitus (strain DJM 731)</name>
    <name type="common">Brown rot fungus</name>
    <dbReference type="NCBI Taxonomy" id="1858805"/>
    <lineage>
        <taxon>Eukaryota</taxon>
        <taxon>Fungi</taxon>
        <taxon>Dikarya</taxon>
        <taxon>Basidiomycota</taxon>
        <taxon>Agaricomycotina</taxon>
        <taxon>Dacrymycetes</taxon>
        <taxon>Dacrymycetales</taxon>
        <taxon>Dacrymycetaceae</taxon>
        <taxon>Dacryopinax</taxon>
    </lineage>
</organism>
<dbReference type="EMBL" id="JH795874">
    <property type="protein sequence ID" value="EJT98089.1"/>
    <property type="molecule type" value="Genomic_DNA"/>
</dbReference>
<keyword evidence="4" id="KW-1185">Reference proteome</keyword>
<feature type="region of interest" description="Disordered" evidence="1">
    <location>
        <begin position="225"/>
        <end position="251"/>
    </location>
</feature>
<gene>
    <name evidence="3" type="ORF">DACRYDRAFT_91118</name>
</gene>
<dbReference type="AlphaFoldDB" id="M5FSD5"/>
<accession>M5FSD5</accession>
<keyword evidence="2" id="KW-0732">Signal</keyword>
<feature type="compositionally biased region" description="Low complexity" evidence="1">
    <location>
        <begin position="240"/>
        <end position="251"/>
    </location>
</feature>
<dbReference type="RefSeq" id="XP_040624987.1">
    <property type="nucleotide sequence ID" value="XM_040776994.1"/>
</dbReference>
<protein>
    <recommendedName>
        <fullName evidence="5">Macrofage activating glyco protein</fullName>
    </recommendedName>
</protein>
<feature type="region of interest" description="Disordered" evidence="1">
    <location>
        <begin position="271"/>
        <end position="313"/>
    </location>
</feature>
<feature type="compositionally biased region" description="Polar residues" evidence="1">
    <location>
        <begin position="226"/>
        <end position="237"/>
    </location>
</feature>
<name>M5FSD5_DACPD</name>
<dbReference type="STRING" id="1858805.M5FSD5"/>
<feature type="compositionally biased region" description="Gly residues" evidence="1">
    <location>
        <begin position="284"/>
        <end position="296"/>
    </location>
</feature>
<dbReference type="GeneID" id="63692056"/>
<proteinExistence type="predicted"/>
<dbReference type="OMA" id="CVNNDAY"/>
<dbReference type="Proteomes" id="UP000030653">
    <property type="component" value="Unassembled WGS sequence"/>
</dbReference>
<reference evidence="3 4" key="1">
    <citation type="journal article" date="2012" name="Science">
        <title>The Paleozoic origin of enzymatic lignin decomposition reconstructed from 31 fungal genomes.</title>
        <authorList>
            <person name="Floudas D."/>
            <person name="Binder M."/>
            <person name="Riley R."/>
            <person name="Barry K."/>
            <person name="Blanchette R.A."/>
            <person name="Henrissat B."/>
            <person name="Martinez A.T."/>
            <person name="Otillar R."/>
            <person name="Spatafora J.W."/>
            <person name="Yadav J.S."/>
            <person name="Aerts A."/>
            <person name="Benoit I."/>
            <person name="Boyd A."/>
            <person name="Carlson A."/>
            <person name="Copeland A."/>
            <person name="Coutinho P.M."/>
            <person name="de Vries R.P."/>
            <person name="Ferreira P."/>
            <person name="Findley K."/>
            <person name="Foster B."/>
            <person name="Gaskell J."/>
            <person name="Glotzer D."/>
            <person name="Gorecki P."/>
            <person name="Heitman J."/>
            <person name="Hesse C."/>
            <person name="Hori C."/>
            <person name="Igarashi K."/>
            <person name="Jurgens J.A."/>
            <person name="Kallen N."/>
            <person name="Kersten P."/>
            <person name="Kohler A."/>
            <person name="Kuees U."/>
            <person name="Kumar T.K.A."/>
            <person name="Kuo A."/>
            <person name="LaButti K."/>
            <person name="Larrondo L.F."/>
            <person name="Lindquist E."/>
            <person name="Ling A."/>
            <person name="Lombard V."/>
            <person name="Lucas S."/>
            <person name="Lundell T."/>
            <person name="Martin R."/>
            <person name="McLaughlin D.J."/>
            <person name="Morgenstern I."/>
            <person name="Morin E."/>
            <person name="Murat C."/>
            <person name="Nagy L.G."/>
            <person name="Nolan M."/>
            <person name="Ohm R.A."/>
            <person name="Patyshakuliyeva A."/>
            <person name="Rokas A."/>
            <person name="Ruiz-Duenas F.J."/>
            <person name="Sabat G."/>
            <person name="Salamov A."/>
            <person name="Samejima M."/>
            <person name="Schmutz J."/>
            <person name="Slot J.C."/>
            <person name="St John F."/>
            <person name="Stenlid J."/>
            <person name="Sun H."/>
            <person name="Sun S."/>
            <person name="Syed K."/>
            <person name="Tsang A."/>
            <person name="Wiebenga A."/>
            <person name="Young D."/>
            <person name="Pisabarro A."/>
            <person name="Eastwood D.C."/>
            <person name="Martin F."/>
            <person name="Cullen D."/>
            <person name="Grigoriev I.V."/>
            <person name="Hibbett D.S."/>
        </authorList>
    </citation>
    <scope>NUCLEOTIDE SEQUENCE [LARGE SCALE GENOMIC DNA]</scope>
    <source>
        <strain evidence="3 4">DJM-731 SS1</strain>
    </source>
</reference>
<evidence type="ECO:0000313" key="4">
    <source>
        <dbReference type="Proteomes" id="UP000030653"/>
    </source>
</evidence>
<dbReference type="HOGENOM" id="CLU_036093_1_1_1"/>
<feature type="compositionally biased region" description="Polar residues" evidence="1">
    <location>
        <begin position="300"/>
        <end position="312"/>
    </location>
</feature>
<evidence type="ECO:0000256" key="1">
    <source>
        <dbReference type="SAM" id="MobiDB-lite"/>
    </source>
</evidence>
<dbReference type="OrthoDB" id="2564904at2759"/>
<feature type="compositionally biased region" description="Low complexity" evidence="1">
    <location>
        <begin position="271"/>
        <end position="283"/>
    </location>
</feature>
<evidence type="ECO:0000313" key="3">
    <source>
        <dbReference type="EMBL" id="EJT98089.1"/>
    </source>
</evidence>
<evidence type="ECO:0008006" key="5">
    <source>
        <dbReference type="Google" id="ProtNLM"/>
    </source>
</evidence>
<sequence>MHAYPLLFLALQAYSQYTATYDPTSLPDKSESEQLGTNRCGTGSSQESVCQNVFVNAIDDFCLWGPPYGGPNSTIGETEPIVVSWCLKSGYGTRLIPGNTLRSAHFVQTPSYVQVTGLGDLTSLNIPAGDTGGELDPHGADGLGNPHGGLVFGNSFGAMRQYHEWTSFMAHDEFCIRACLDGPEAAVVCNHVYDVMGCRWNLPGNYDDGTFTSCDADAGEPMGVYGTSTWPSEQQHNGGPAPSAHPAPASSSCKTVSLVENAVVSGTTTLTASGSTATRTATGAGTGAGTGSGGRANGSPPRTSGLPSQTASAAERGKLELPMLLVSVVLGVMGLL</sequence>
<feature type="signal peptide" evidence="2">
    <location>
        <begin position="1"/>
        <end position="20"/>
    </location>
</feature>